<comment type="caution">
    <text evidence="4">The sequence shown here is derived from an EMBL/GenBank/DDBJ whole genome shotgun (WGS) entry which is preliminary data.</text>
</comment>
<dbReference type="FunFam" id="1.25.40.20:FF:000131">
    <property type="entry name" value="ankyrin repeat domain-containing protein 17 isoform X1"/>
    <property type="match status" value="1"/>
</dbReference>
<sequence length="56" mass="6021">LLKKGANREHRNVSDYTALSLAASGGYVNIIRLLLNYGAEINSRTGSKLGITVSMI</sequence>
<evidence type="ECO:0000256" key="1">
    <source>
        <dbReference type="ARBA" id="ARBA00022737"/>
    </source>
</evidence>
<keyword evidence="2 3" id="KW-0040">ANK repeat</keyword>
<organism evidence="4 5">
    <name type="scientific">Rotaria socialis</name>
    <dbReference type="NCBI Taxonomy" id="392032"/>
    <lineage>
        <taxon>Eukaryota</taxon>
        <taxon>Metazoa</taxon>
        <taxon>Spiralia</taxon>
        <taxon>Gnathifera</taxon>
        <taxon>Rotifera</taxon>
        <taxon>Eurotatoria</taxon>
        <taxon>Bdelloidea</taxon>
        <taxon>Philodinida</taxon>
        <taxon>Philodinidae</taxon>
        <taxon>Rotaria</taxon>
    </lineage>
</organism>
<evidence type="ECO:0000256" key="2">
    <source>
        <dbReference type="ARBA" id="ARBA00023043"/>
    </source>
</evidence>
<dbReference type="InterPro" id="IPR002110">
    <property type="entry name" value="Ankyrin_rpt"/>
</dbReference>
<dbReference type="PANTHER" id="PTHR23206:SF8">
    <property type="entry name" value="ANKYRIN REPEAT AND KH DOMAIN-CONTAINING 1"/>
    <property type="match status" value="1"/>
</dbReference>
<dbReference type="InterPro" id="IPR036770">
    <property type="entry name" value="Ankyrin_rpt-contain_sf"/>
</dbReference>
<dbReference type="EMBL" id="CAJOBS010018049">
    <property type="protein sequence ID" value="CAF4963266.1"/>
    <property type="molecule type" value="Genomic_DNA"/>
</dbReference>
<dbReference type="SMART" id="SM00248">
    <property type="entry name" value="ANK"/>
    <property type="match status" value="1"/>
</dbReference>
<protein>
    <recommendedName>
        <fullName evidence="6">Ankyrin repeat protein</fullName>
    </recommendedName>
</protein>
<accession>A0A821YDQ4</accession>
<evidence type="ECO:0000313" key="5">
    <source>
        <dbReference type="Proteomes" id="UP000663838"/>
    </source>
</evidence>
<dbReference type="Proteomes" id="UP000663838">
    <property type="component" value="Unassembled WGS sequence"/>
</dbReference>
<evidence type="ECO:0000313" key="4">
    <source>
        <dbReference type="EMBL" id="CAF4963266.1"/>
    </source>
</evidence>
<reference evidence="4" key="1">
    <citation type="submission" date="2021-02" db="EMBL/GenBank/DDBJ databases">
        <authorList>
            <person name="Nowell W R."/>
        </authorList>
    </citation>
    <scope>NUCLEOTIDE SEQUENCE</scope>
</reference>
<dbReference type="InterPro" id="IPR051631">
    <property type="entry name" value="Ankyrin-KH/SAM_domain"/>
</dbReference>
<dbReference type="PROSITE" id="PS50088">
    <property type="entry name" value="ANK_REPEAT"/>
    <property type="match status" value="1"/>
</dbReference>
<evidence type="ECO:0000256" key="3">
    <source>
        <dbReference type="PROSITE-ProRule" id="PRU00023"/>
    </source>
</evidence>
<name>A0A821YDQ4_9BILA</name>
<dbReference type="Pfam" id="PF00023">
    <property type="entry name" value="Ank"/>
    <property type="match status" value="1"/>
</dbReference>
<feature type="non-terminal residue" evidence="4">
    <location>
        <position position="1"/>
    </location>
</feature>
<proteinExistence type="predicted"/>
<dbReference type="GO" id="GO:0045087">
    <property type="term" value="P:innate immune response"/>
    <property type="evidence" value="ECO:0007669"/>
    <property type="project" value="TreeGrafter"/>
</dbReference>
<dbReference type="PANTHER" id="PTHR23206">
    <property type="entry name" value="MASK PROTEIN"/>
    <property type="match status" value="1"/>
</dbReference>
<gene>
    <name evidence="4" type="ORF">TOA249_LOCUS34318</name>
</gene>
<feature type="repeat" description="ANK" evidence="3">
    <location>
        <begin position="14"/>
        <end position="46"/>
    </location>
</feature>
<dbReference type="GO" id="GO:0005737">
    <property type="term" value="C:cytoplasm"/>
    <property type="evidence" value="ECO:0007669"/>
    <property type="project" value="TreeGrafter"/>
</dbReference>
<keyword evidence="1" id="KW-0677">Repeat</keyword>
<dbReference type="PROSITE" id="PS50297">
    <property type="entry name" value="ANK_REP_REGION"/>
    <property type="match status" value="1"/>
</dbReference>
<dbReference type="Gene3D" id="1.25.40.20">
    <property type="entry name" value="Ankyrin repeat-containing domain"/>
    <property type="match status" value="1"/>
</dbReference>
<dbReference type="AlphaFoldDB" id="A0A821YDQ4"/>
<dbReference type="SUPFAM" id="SSF48403">
    <property type="entry name" value="Ankyrin repeat"/>
    <property type="match status" value="1"/>
</dbReference>
<evidence type="ECO:0008006" key="6">
    <source>
        <dbReference type="Google" id="ProtNLM"/>
    </source>
</evidence>